<evidence type="ECO:0000313" key="2">
    <source>
        <dbReference type="EMBL" id="QJA94595.1"/>
    </source>
</evidence>
<protein>
    <submittedName>
        <fullName evidence="1">Uncharacterized protein</fullName>
    </submittedName>
</protein>
<dbReference type="AlphaFoldDB" id="A0A6M3JLN4"/>
<proteinExistence type="predicted"/>
<dbReference type="EMBL" id="MT143245">
    <property type="protein sequence ID" value="QJA94595.1"/>
    <property type="molecule type" value="Genomic_DNA"/>
</dbReference>
<name>A0A6M3JLN4_9ZZZZ</name>
<sequence>MELEKLEEIEEIINRAKWFASIPDGLLSDFGVVAYKEHKVKVDMLIRAWEAAKEEHD</sequence>
<organism evidence="1">
    <name type="scientific">viral metagenome</name>
    <dbReference type="NCBI Taxonomy" id="1070528"/>
    <lineage>
        <taxon>unclassified sequences</taxon>
        <taxon>metagenomes</taxon>
        <taxon>organismal metagenomes</taxon>
    </lineage>
</organism>
<accession>A0A6M3JLN4</accession>
<gene>
    <name evidence="1" type="ORF">MM415A03401_0005</name>
    <name evidence="2" type="ORF">MM415B03817_0004</name>
</gene>
<evidence type="ECO:0000313" key="1">
    <source>
        <dbReference type="EMBL" id="QJA71044.1"/>
    </source>
</evidence>
<reference evidence="1" key="1">
    <citation type="submission" date="2020-03" db="EMBL/GenBank/DDBJ databases">
        <title>The deep terrestrial virosphere.</title>
        <authorList>
            <person name="Holmfeldt K."/>
            <person name="Nilsson E."/>
            <person name="Simone D."/>
            <person name="Lopez-Fernandez M."/>
            <person name="Wu X."/>
            <person name="de Brujin I."/>
            <person name="Lundin D."/>
            <person name="Andersson A."/>
            <person name="Bertilsson S."/>
            <person name="Dopson M."/>
        </authorList>
    </citation>
    <scope>NUCLEOTIDE SEQUENCE</scope>
    <source>
        <strain evidence="1">MM415A03401</strain>
        <strain evidence="2">MM415B03817</strain>
    </source>
</reference>
<dbReference type="EMBL" id="MT141842">
    <property type="protein sequence ID" value="QJA71044.1"/>
    <property type="molecule type" value="Genomic_DNA"/>
</dbReference>